<feature type="region of interest" description="Disordered" evidence="1">
    <location>
        <begin position="100"/>
        <end position="148"/>
    </location>
</feature>
<evidence type="ECO:0000313" key="2">
    <source>
        <dbReference type="EMBL" id="EME59103.1"/>
    </source>
</evidence>
<dbReference type="PATRIC" id="fig|1284240.4.peg.3442"/>
<accession>M2ZDZ0</accession>
<evidence type="ECO:0000256" key="1">
    <source>
        <dbReference type="SAM" id="MobiDB-lite"/>
    </source>
</evidence>
<keyword evidence="3" id="KW-1185">Reference proteome</keyword>
<gene>
    <name evidence="2" type="ORF">H074_16938</name>
</gene>
<dbReference type="AlphaFoldDB" id="M2ZDZ0"/>
<feature type="compositionally biased region" description="Basic and acidic residues" evidence="1">
    <location>
        <begin position="108"/>
        <end position="121"/>
    </location>
</feature>
<proteinExistence type="predicted"/>
<protein>
    <submittedName>
        <fullName evidence="2">Uncharacterized protein</fullName>
    </submittedName>
</protein>
<dbReference type="Proteomes" id="UP000054226">
    <property type="component" value="Unassembled WGS sequence"/>
</dbReference>
<reference evidence="2 3" key="1">
    <citation type="journal article" date="2013" name="Genome Announc.">
        <title>Draft Genome Sequence of Amycolatopsis decaplanina Strain DSM 44594T.</title>
        <authorList>
            <person name="Kaur N."/>
            <person name="Kumar S."/>
            <person name="Bala M."/>
            <person name="Raghava G.P."/>
            <person name="Mayilraj S."/>
        </authorList>
    </citation>
    <scope>NUCLEOTIDE SEQUENCE [LARGE SCALE GENOMIC DNA]</scope>
    <source>
        <strain evidence="2 3">DSM 44594</strain>
    </source>
</reference>
<name>M2ZDZ0_9PSEU</name>
<comment type="caution">
    <text evidence="2">The sequence shown here is derived from an EMBL/GenBank/DDBJ whole genome shotgun (WGS) entry which is preliminary data.</text>
</comment>
<dbReference type="EMBL" id="AOHO01000053">
    <property type="protein sequence ID" value="EME59103.1"/>
    <property type="molecule type" value="Genomic_DNA"/>
</dbReference>
<evidence type="ECO:0000313" key="3">
    <source>
        <dbReference type="Proteomes" id="UP000054226"/>
    </source>
</evidence>
<sequence length="148" mass="16789">MIDQLWNFYVAADGPPIRRIAEAIEELDDEQRKGSANHETVRRTLSALALPQWQTVEVLFLALCRIANVDPDDEAESYGYEDPGTHRQELRDAYRLARFGHRHGLPRTRTEKAQQEHEANARRQGTPADDPWTSAPPRGGGFADEPPF</sequence>
<organism evidence="2 3">
    <name type="scientific">Amycolatopsis decaplanina DSM 44594</name>
    <dbReference type="NCBI Taxonomy" id="1284240"/>
    <lineage>
        <taxon>Bacteria</taxon>
        <taxon>Bacillati</taxon>
        <taxon>Actinomycetota</taxon>
        <taxon>Actinomycetes</taxon>
        <taxon>Pseudonocardiales</taxon>
        <taxon>Pseudonocardiaceae</taxon>
        <taxon>Amycolatopsis</taxon>
    </lineage>
</organism>